<dbReference type="Gene3D" id="2.30.38.10">
    <property type="entry name" value="Luciferase, Domain 3"/>
    <property type="match status" value="1"/>
</dbReference>
<dbReference type="InterPro" id="IPR020806">
    <property type="entry name" value="PKS_PP-bd"/>
</dbReference>
<dbReference type="InterPro" id="IPR009081">
    <property type="entry name" value="PP-bd_ACP"/>
</dbReference>
<keyword evidence="3" id="KW-0812">Transmembrane</keyword>
<dbReference type="PANTHER" id="PTHR45527">
    <property type="entry name" value="NONRIBOSOMAL PEPTIDE SYNTHETASE"/>
    <property type="match status" value="1"/>
</dbReference>
<dbReference type="Gene3D" id="3.40.50.980">
    <property type="match status" value="2"/>
</dbReference>
<keyword evidence="3" id="KW-1133">Transmembrane helix</keyword>
<reference evidence="5 6" key="1">
    <citation type="submission" date="2024-10" db="EMBL/GenBank/DDBJ databases">
        <title>The Natural Products Discovery Center: Release of the First 8490 Sequenced Strains for Exploring Actinobacteria Biosynthetic Diversity.</title>
        <authorList>
            <person name="Kalkreuter E."/>
            <person name="Kautsar S.A."/>
            <person name="Yang D."/>
            <person name="Bader C.D."/>
            <person name="Teijaro C.N."/>
            <person name="Fluegel L."/>
            <person name="Davis C.M."/>
            <person name="Simpson J.R."/>
            <person name="Lauterbach L."/>
            <person name="Steele A.D."/>
            <person name="Gui C."/>
            <person name="Meng S."/>
            <person name="Li G."/>
            <person name="Viehrig K."/>
            <person name="Ye F."/>
            <person name="Su P."/>
            <person name="Kiefer A.F."/>
            <person name="Nichols A."/>
            <person name="Cepeda A.J."/>
            <person name="Yan W."/>
            <person name="Fan B."/>
            <person name="Jiang Y."/>
            <person name="Adhikari A."/>
            <person name="Zheng C.-J."/>
            <person name="Schuster L."/>
            <person name="Cowan T.M."/>
            <person name="Smanski M.J."/>
            <person name="Chevrette M.G."/>
            <person name="De Carvalho L.P.S."/>
            <person name="Shen B."/>
        </authorList>
    </citation>
    <scope>NUCLEOTIDE SEQUENCE [LARGE SCALE GENOMIC DNA]</scope>
    <source>
        <strain evidence="5 6">NPDC049845</strain>
    </source>
</reference>
<dbReference type="RefSeq" id="WP_396768578.1">
    <property type="nucleotide sequence ID" value="NZ_JBITLA010000002.1"/>
</dbReference>
<proteinExistence type="predicted"/>
<evidence type="ECO:0000313" key="6">
    <source>
        <dbReference type="Proteomes" id="UP001612812"/>
    </source>
</evidence>
<dbReference type="Pfam" id="PF13193">
    <property type="entry name" value="AMP-binding_C"/>
    <property type="match status" value="1"/>
</dbReference>
<protein>
    <submittedName>
        <fullName evidence="5">Amino acid adenylation domain-containing protein</fullName>
    </submittedName>
</protein>
<dbReference type="InterPro" id="IPR036736">
    <property type="entry name" value="ACP-like_sf"/>
</dbReference>
<keyword evidence="2" id="KW-0597">Phosphoprotein</keyword>
<dbReference type="Gene3D" id="3.30.300.30">
    <property type="match status" value="1"/>
</dbReference>
<dbReference type="PANTHER" id="PTHR45527:SF1">
    <property type="entry name" value="FATTY ACID SYNTHASE"/>
    <property type="match status" value="1"/>
</dbReference>
<keyword evidence="6" id="KW-1185">Reference proteome</keyword>
<evidence type="ECO:0000313" key="5">
    <source>
        <dbReference type="EMBL" id="MFI7266030.1"/>
    </source>
</evidence>
<organism evidence="5 6">
    <name type="scientific">Micromonospora maritima</name>
    <dbReference type="NCBI Taxonomy" id="986711"/>
    <lineage>
        <taxon>Bacteria</taxon>
        <taxon>Bacillati</taxon>
        <taxon>Actinomycetota</taxon>
        <taxon>Actinomycetes</taxon>
        <taxon>Micromonosporales</taxon>
        <taxon>Micromonosporaceae</taxon>
        <taxon>Micromonospora</taxon>
    </lineage>
</organism>
<dbReference type="Proteomes" id="UP001612812">
    <property type="component" value="Unassembled WGS sequence"/>
</dbReference>
<dbReference type="SMART" id="SM00823">
    <property type="entry name" value="PKS_PP"/>
    <property type="match status" value="1"/>
</dbReference>
<evidence type="ECO:0000259" key="4">
    <source>
        <dbReference type="PROSITE" id="PS50075"/>
    </source>
</evidence>
<evidence type="ECO:0000256" key="3">
    <source>
        <dbReference type="SAM" id="Phobius"/>
    </source>
</evidence>
<dbReference type="InterPro" id="IPR025110">
    <property type="entry name" value="AMP-bd_C"/>
</dbReference>
<dbReference type="SUPFAM" id="SSF56801">
    <property type="entry name" value="Acetyl-CoA synthetase-like"/>
    <property type="match status" value="1"/>
</dbReference>
<dbReference type="InterPro" id="IPR029058">
    <property type="entry name" value="AB_hydrolase_fold"/>
</dbReference>
<dbReference type="InterPro" id="IPR000873">
    <property type="entry name" value="AMP-dep_synth/lig_dom"/>
</dbReference>
<dbReference type="EMBL" id="JBITLE010000015">
    <property type="protein sequence ID" value="MFI7266030.1"/>
    <property type="molecule type" value="Genomic_DNA"/>
</dbReference>
<dbReference type="InterPro" id="IPR010071">
    <property type="entry name" value="AA_adenyl_dom"/>
</dbReference>
<dbReference type="CDD" id="cd12117">
    <property type="entry name" value="A_NRPS_Srf_like"/>
    <property type="match status" value="1"/>
</dbReference>
<name>A0ABW7ZT67_9ACTN</name>
<dbReference type="InterPro" id="IPR006162">
    <property type="entry name" value="Ppantetheine_attach_site"/>
</dbReference>
<dbReference type="Gene3D" id="3.40.50.1820">
    <property type="entry name" value="alpha/beta hydrolase"/>
    <property type="match status" value="1"/>
</dbReference>
<feature type="transmembrane region" description="Helical" evidence="3">
    <location>
        <begin position="72"/>
        <end position="90"/>
    </location>
</feature>
<keyword evidence="1" id="KW-0596">Phosphopantetheine</keyword>
<dbReference type="SUPFAM" id="SSF47336">
    <property type="entry name" value="ACP-like"/>
    <property type="match status" value="1"/>
</dbReference>
<dbReference type="InterPro" id="IPR020845">
    <property type="entry name" value="AMP-binding_CS"/>
</dbReference>
<accession>A0ABW7ZT67</accession>
<dbReference type="PROSITE" id="PS50075">
    <property type="entry name" value="CARRIER"/>
    <property type="match status" value="1"/>
</dbReference>
<evidence type="ECO:0000256" key="2">
    <source>
        <dbReference type="ARBA" id="ARBA00022553"/>
    </source>
</evidence>
<gene>
    <name evidence="5" type="ORF">ACIBP4_27470</name>
</gene>
<dbReference type="PROSITE" id="PS00012">
    <property type="entry name" value="PHOSPHOPANTETHEINE"/>
    <property type="match status" value="1"/>
</dbReference>
<dbReference type="InterPro" id="IPR045851">
    <property type="entry name" value="AMP-bd_C_sf"/>
</dbReference>
<dbReference type="PROSITE" id="PS00455">
    <property type="entry name" value="AMP_BINDING"/>
    <property type="match status" value="1"/>
</dbReference>
<evidence type="ECO:0000256" key="1">
    <source>
        <dbReference type="ARBA" id="ARBA00022450"/>
    </source>
</evidence>
<feature type="domain" description="Carrier" evidence="4">
    <location>
        <begin position="522"/>
        <end position="597"/>
    </location>
</feature>
<dbReference type="Pfam" id="PF00501">
    <property type="entry name" value="AMP-binding"/>
    <property type="match status" value="1"/>
</dbReference>
<comment type="caution">
    <text evidence="5">The sequence shown here is derived from an EMBL/GenBank/DDBJ whole genome shotgun (WGS) entry which is preliminary data.</text>
</comment>
<dbReference type="NCBIfam" id="TIGR01733">
    <property type="entry name" value="AA-adenyl-dom"/>
    <property type="match status" value="1"/>
</dbReference>
<sequence length="602" mass="63168">MTTVHAPAVESISGRLAWRVAAHPDRCALVCGDQRLSYGDLAEYADRIGRALHERGVRRGDTVAVFARRSPALIATMIAVLGLGAAYVALDRRWPAARRELIVRDAAVRAVVTDAPGDLALPPGCGALCLVDGVPAPGSSTAAPSGILDDRIGGADPAYIAYTSGTTGRPKGVIVPHRAVLRLVDDRTFLDLAEDEVFLQFAPVAFDASTWEIWTPLLTGGCLVVAPEDVRSVTDLVALAHEAGVTRMWLTAGLFQQLSAEHLPSLTGLRQLVAGGDVLPPSQVERLLAVLPATSLVNGYGPTENTTFTCCHRIMGPTGGSAVPIGRPINGTEVYILDANLCPVPAGEVGELYAGGSGLAHGYLGGPSLTANRFVADPVSGTPGARLYRTGDLAYQSPDGTVHFVGRADGQVKIRGFRVELGEVEAAVAALDGVAEVAVVSQPAGSSGRRLAAFVVLDPSASPASPMGIRAALAGSLPEYMVPSSITLLGELPLTSQGKIDRPRLAETLVRTRPPVNAAYRPPATDLERAISQQWADHLLLEEVGADDDFFELGGHSLLAVTMIEEIQRVYGVLVNAIDFYLNPSPAGVARVLSETAIEAPR</sequence>
<dbReference type="Pfam" id="PF00550">
    <property type="entry name" value="PP-binding"/>
    <property type="match status" value="1"/>
</dbReference>
<keyword evidence="3" id="KW-0472">Membrane</keyword>